<comment type="caution">
    <text evidence="5">The sequence shown here is derived from an EMBL/GenBank/DDBJ whole genome shotgun (WGS) entry which is preliminary data.</text>
</comment>
<dbReference type="RefSeq" id="WP_159662241.1">
    <property type="nucleotide sequence ID" value="NZ_WUUS01000001.1"/>
</dbReference>
<dbReference type="SMART" id="SM00852">
    <property type="entry name" value="MoCF_biosynth"/>
    <property type="match status" value="1"/>
</dbReference>
<evidence type="ECO:0000259" key="4">
    <source>
        <dbReference type="SMART" id="SM00852"/>
    </source>
</evidence>
<dbReference type="Pfam" id="PF00994">
    <property type="entry name" value="MoCF_biosynth"/>
    <property type="match status" value="1"/>
</dbReference>
<sequence length="211" mass="22222">MSDSHRHEGAGHDHGEDHDHGDGDDSGHRHDHGKDHDGGGGHAHDDHEHHAHDVERLGYAVVTVSSTRGYEDDPAGDAIESIVEGAGDEVVVREVVNDDFDGVQGTVNRLVDRDDVDCIVTTGGTGVTPDDVTVEAVTPLFDKELPGFGELFRSMSRDEIGTMVVGTRATAGVVGGVLVFCLPGSENAARLGSGEIIVEEAGHLAGLARRE</sequence>
<dbReference type="AlphaFoldDB" id="A0A6B0SSY5"/>
<feature type="domain" description="MoaB/Mog" evidence="4">
    <location>
        <begin position="60"/>
        <end position="204"/>
    </location>
</feature>
<dbReference type="InterPro" id="IPR001453">
    <property type="entry name" value="MoaB/Mog_dom"/>
</dbReference>
<feature type="region of interest" description="Disordered" evidence="3">
    <location>
        <begin position="1"/>
        <end position="49"/>
    </location>
</feature>
<proteinExistence type="inferred from homology"/>
<comment type="similarity">
    <text evidence="1">Belongs to the MoaB/Mog family.</text>
</comment>
<dbReference type="FunFam" id="3.40.980.10:FF:000006">
    <property type="entry name" value="Molybdenum cofactor biosynthesis protein B"/>
    <property type="match status" value="1"/>
</dbReference>
<dbReference type="SUPFAM" id="SSF53218">
    <property type="entry name" value="Molybdenum cofactor biosynthesis proteins"/>
    <property type="match status" value="1"/>
</dbReference>
<evidence type="ECO:0000256" key="2">
    <source>
        <dbReference type="ARBA" id="ARBA00023150"/>
    </source>
</evidence>
<name>A0A6B0SSY5_9EURY</name>
<dbReference type="NCBIfam" id="TIGR00177">
    <property type="entry name" value="molyb_syn"/>
    <property type="match status" value="1"/>
</dbReference>
<dbReference type="GO" id="GO:0005829">
    <property type="term" value="C:cytosol"/>
    <property type="evidence" value="ECO:0007669"/>
    <property type="project" value="TreeGrafter"/>
</dbReference>
<dbReference type="InterPro" id="IPR012245">
    <property type="entry name" value="MoaB"/>
</dbReference>
<evidence type="ECO:0000313" key="6">
    <source>
        <dbReference type="Proteomes" id="UP000437065"/>
    </source>
</evidence>
<dbReference type="CDD" id="cd00886">
    <property type="entry name" value="MogA_MoaB"/>
    <property type="match status" value="1"/>
</dbReference>
<protein>
    <submittedName>
        <fullName evidence="5">Molybdenum cofactor biosynthesis protein B</fullName>
    </submittedName>
</protein>
<organism evidence="5 6">
    <name type="scientific">Halobaculum saliterrae</name>
    <dbReference type="NCBI Taxonomy" id="2073113"/>
    <lineage>
        <taxon>Archaea</taxon>
        <taxon>Methanobacteriati</taxon>
        <taxon>Methanobacteriota</taxon>
        <taxon>Stenosarchaea group</taxon>
        <taxon>Halobacteria</taxon>
        <taxon>Halobacteriales</taxon>
        <taxon>Haloferacaceae</taxon>
        <taxon>Halobaculum</taxon>
    </lineage>
</organism>
<evidence type="ECO:0000256" key="3">
    <source>
        <dbReference type="SAM" id="MobiDB-lite"/>
    </source>
</evidence>
<dbReference type="Gene3D" id="3.40.980.10">
    <property type="entry name" value="MoaB/Mog-like domain"/>
    <property type="match status" value="1"/>
</dbReference>
<gene>
    <name evidence="5" type="ORF">GRX01_00235</name>
</gene>
<evidence type="ECO:0000256" key="1">
    <source>
        <dbReference type="ARBA" id="ARBA00006112"/>
    </source>
</evidence>
<dbReference type="InterPro" id="IPR036425">
    <property type="entry name" value="MoaB/Mog-like_dom_sf"/>
</dbReference>
<reference evidence="5 6" key="1">
    <citation type="submission" date="2019-12" db="EMBL/GenBank/DDBJ databases">
        <title>Isolation and characterization of three novel carbon monoxide-oxidizing members of Halobacteria from salione crusts and soils.</title>
        <authorList>
            <person name="Myers M.R."/>
            <person name="King G.M."/>
        </authorList>
    </citation>
    <scope>NUCLEOTIDE SEQUENCE [LARGE SCALE GENOMIC DNA]</scope>
    <source>
        <strain evidence="5 6">WSA2</strain>
    </source>
</reference>
<dbReference type="OrthoDB" id="205337at2157"/>
<dbReference type="Proteomes" id="UP000437065">
    <property type="component" value="Unassembled WGS sequence"/>
</dbReference>
<keyword evidence="6" id="KW-1185">Reference proteome</keyword>
<dbReference type="InterPro" id="IPR008284">
    <property type="entry name" value="MoCF_biosynth_CS"/>
</dbReference>
<dbReference type="EMBL" id="WUUS01000001">
    <property type="protein sequence ID" value="MXR39791.1"/>
    <property type="molecule type" value="Genomic_DNA"/>
</dbReference>
<keyword evidence="2" id="KW-0501">Molybdenum cofactor biosynthesis</keyword>
<accession>A0A6B0SSY5</accession>
<dbReference type="PANTHER" id="PTHR43232">
    <property type="entry name" value="MOLYBDENUM COFACTOR BIOSYNTHESIS PROTEIN B"/>
    <property type="match status" value="1"/>
</dbReference>
<evidence type="ECO:0000313" key="5">
    <source>
        <dbReference type="EMBL" id="MXR39791.1"/>
    </source>
</evidence>
<dbReference type="PANTHER" id="PTHR43232:SF2">
    <property type="entry name" value="MOLYBDENUM COFACTOR BIOSYNTHESIS PROTEIN B"/>
    <property type="match status" value="1"/>
</dbReference>
<dbReference type="GO" id="GO:0006777">
    <property type="term" value="P:Mo-molybdopterin cofactor biosynthetic process"/>
    <property type="evidence" value="ECO:0007669"/>
    <property type="project" value="UniProtKB-KW"/>
</dbReference>
<dbReference type="PROSITE" id="PS01078">
    <property type="entry name" value="MOCF_BIOSYNTHESIS_1"/>
    <property type="match status" value="1"/>
</dbReference>